<evidence type="ECO:0000313" key="4">
    <source>
        <dbReference type="EMBL" id="ALB26292.1"/>
    </source>
</evidence>
<gene>
    <name evidence="4" type="primary">AC4</name>
</gene>
<dbReference type="Pfam" id="PF01492">
    <property type="entry name" value="Gemini_C4"/>
    <property type="match status" value="1"/>
</dbReference>
<accession>A0A0M4AKS7</accession>
<evidence type="ECO:0000256" key="1">
    <source>
        <dbReference type="ARBA" id="ARBA00008996"/>
    </source>
</evidence>
<keyword evidence="2" id="KW-0945">Host-virus interaction</keyword>
<evidence type="ECO:0000256" key="2">
    <source>
        <dbReference type="ARBA" id="ARBA00022581"/>
    </source>
</evidence>
<dbReference type="EMBL" id="KT390450">
    <property type="protein sequence ID" value="ALB26292.1"/>
    <property type="molecule type" value="Genomic_DNA"/>
</dbReference>
<sequence length="112" mass="12384">MGNLICTCSSSSRGNTSARISDSSTWSPQAGQHISIRTYRELNPAPTSNPTSTRTGTLSSGESFRSTDDLLEGDNRQPTTLTPQRLTQAVSQRLLESLRSWLQKIMYYNSII</sequence>
<reference evidence="4" key="1">
    <citation type="submission" date="2015-08" db="EMBL/GenBank/DDBJ databases">
        <title>Diversity of begomoviruses associated with yellow vein mosaic and enation leaf curl disease of wild okra species.</title>
        <authorList>
            <person name="Venkataravanappa V."/>
            <person name="Chauhan N.S."/>
            <person name="Krishna Reddy M."/>
        </authorList>
    </citation>
    <scope>NUCLEOTIDE SEQUENCE</scope>
    <source>
        <strain evidence="4">WOK2</strain>
    </source>
</reference>
<feature type="region of interest" description="Disordered" evidence="3">
    <location>
        <begin position="1"/>
        <end position="84"/>
    </location>
</feature>
<dbReference type="InterPro" id="IPR002488">
    <property type="entry name" value="Gemini_C4"/>
</dbReference>
<feature type="compositionally biased region" description="Polar residues" evidence="3">
    <location>
        <begin position="1"/>
        <end position="32"/>
    </location>
</feature>
<organism evidence="4">
    <name type="scientific">Okra enation leaf curl virus</name>
    <dbReference type="NCBI Taxonomy" id="908125"/>
    <lineage>
        <taxon>Viruses</taxon>
        <taxon>Monodnaviria</taxon>
        <taxon>Shotokuvirae</taxon>
        <taxon>Cressdnaviricota</taxon>
        <taxon>Repensiviricetes</taxon>
        <taxon>Geplafuvirales</taxon>
        <taxon>Geminiviridae</taxon>
        <taxon>Begomovirus</taxon>
        <taxon>Begomovirus abelsmoschusenation</taxon>
    </lineage>
</organism>
<feature type="compositionally biased region" description="Polar residues" evidence="3">
    <location>
        <begin position="45"/>
        <end position="64"/>
    </location>
</feature>
<evidence type="ECO:0000256" key="3">
    <source>
        <dbReference type="SAM" id="MobiDB-lite"/>
    </source>
</evidence>
<proteinExistence type="inferred from homology"/>
<name>A0A0M4AKS7_9GEMI</name>
<comment type="similarity">
    <text evidence="1">Belongs to the geminiviridae protein AC4/C4 family.</text>
</comment>
<protein>
    <submittedName>
        <fullName evidence="4">AC4 protein</fullName>
    </submittedName>
</protein>